<protein>
    <recommendedName>
        <fullName evidence="6">RING-type E3 ubiquitin transferase</fullName>
        <ecNumber evidence="6">2.3.2.27</ecNumber>
    </recommendedName>
</protein>
<gene>
    <name evidence="13" type="ORF">Ae201684_005400</name>
</gene>
<comment type="caution">
    <text evidence="13">The sequence shown here is derived from an EMBL/GenBank/DDBJ whole genome shotgun (WGS) entry which is preliminary data.</text>
</comment>
<accession>A0A6G0XF06</accession>
<feature type="compositionally biased region" description="Polar residues" evidence="11">
    <location>
        <begin position="52"/>
        <end position="61"/>
    </location>
</feature>
<dbReference type="GO" id="GO:0005737">
    <property type="term" value="C:cytoplasm"/>
    <property type="evidence" value="ECO:0007669"/>
    <property type="project" value="UniProtKB-SubCell"/>
</dbReference>
<evidence type="ECO:0000256" key="8">
    <source>
        <dbReference type="ARBA" id="ARBA00022679"/>
    </source>
</evidence>
<feature type="domain" description="U-box" evidence="12">
    <location>
        <begin position="943"/>
        <end position="1014"/>
    </location>
</feature>
<dbReference type="VEuPathDB" id="FungiDB:AeMF1_017553"/>
<evidence type="ECO:0000313" key="14">
    <source>
        <dbReference type="Proteomes" id="UP000481153"/>
    </source>
</evidence>
<dbReference type="PANTHER" id="PTHR13931:SF2">
    <property type="entry name" value="UBIQUITIN CONJUGATION FACTOR E4 B"/>
    <property type="match status" value="1"/>
</dbReference>
<keyword evidence="9" id="KW-0833">Ubl conjugation pathway</keyword>
<proteinExistence type="inferred from homology"/>
<dbReference type="Pfam" id="PF10408">
    <property type="entry name" value="Ufd2P_core"/>
    <property type="match status" value="1"/>
</dbReference>
<evidence type="ECO:0000256" key="9">
    <source>
        <dbReference type="ARBA" id="ARBA00022786"/>
    </source>
</evidence>
<keyword evidence="14" id="KW-1185">Reference proteome</keyword>
<dbReference type="EC" id="2.3.2.27" evidence="6"/>
<feature type="region of interest" description="Disordered" evidence="11">
    <location>
        <begin position="1"/>
        <end position="32"/>
    </location>
</feature>
<dbReference type="GO" id="GO:0000151">
    <property type="term" value="C:ubiquitin ligase complex"/>
    <property type="evidence" value="ECO:0007669"/>
    <property type="project" value="InterPro"/>
</dbReference>
<evidence type="ECO:0000259" key="12">
    <source>
        <dbReference type="PROSITE" id="PS51698"/>
    </source>
</evidence>
<dbReference type="PROSITE" id="PS51698">
    <property type="entry name" value="U_BOX"/>
    <property type="match status" value="1"/>
</dbReference>
<evidence type="ECO:0000313" key="13">
    <source>
        <dbReference type="EMBL" id="KAF0738788.1"/>
    </source>
</evidence>
<comment type="subcellular location">
    <subcellularLocation>
        <location evidence="3">Cytoplasm</location>
    </subcellularLocation>
    <subcellularLocation>
        <location evidence="2">Nucleus</location>
    </subcellularLocation>
</comment>
<reference evidence="13 14" key="1">
    <citation type="submission" date="2019-07" db="EMBL/GenBank/DDBJ databases">
        <title>Genomics analysis of Aphanomyces spp. identifies a new class of oomycete effector associated with host adaptation.</title>
        <authorList>
            <person name="Gaulin E."/>
        </authorList>
    </citation>
    <scope>NUCLEOTIDE SEQUENCE [LARGE SCALE GENOMIC DNA]</scope>
    <source>
        <strain evidence="13 14">ATCC 201684</strain>
    </source>
</reference>
<dbReference type="InterPro" id="IPR013083">
    <property type="entry name" value="Znf_RING/FYVE/PHD"/>
</dbReference>
<feature type="compositionally biased region" description="Basic and acidic residues" evidence="11">
    <location>
        <begin position="11"/>
        <end position="23"/>
    </location>
</feature>
<dbReference type="Proteomes" id="UP000481153">
    <property type="component" value="Unassembled WGS sequence"/>
</dbReference>
<keyword evidence="7" id="KW-0963">Cytoplasm</keyword>
<dbReference type="GO" id="GO:0000209">
    <property type="term" value="P:protein polyubiquitination"/>
    <property type="evidence" value="ECO:0007669"/>
    <property type="project" value="TreeGrafter"/>
</dbReference>
<evidence type="ECO:0000256" key="11">
    <source>
        <dbReference type="SAM" id="MobiDB-lite"/>
    </source>
</evidence>
<comment type="similarity">
    <text evidence="5">Belongs to the ubiquitin conjugation factor E4 family.</text>
</comment>
<evidence type="ECO:0000256" key="10">
    <source>
        <dbReference type="ARBA" id="ARBA00023242"/>
    </source>
</evidence>
<dbReference type="InterPro" id="IPR019474">
    <property type="entry name" value="Ub_conjug_fac_E4_core"/>
</dbReference>
<dbReference type="EMBL" id="VJMJ01000070">
    <property type="protein sequence ID" value="KAF0738788.1"/>
    <property type="molecule type" value="Genomic_DNA"/>
</dbReference>
<evidence type="ECO:0000256" key="1">
    <source>
        <dbReference type="ARBA" id="ARBA00000900"/>
    </source>
</evidence>
<feature type="region of interest" description="Disordered" evidence="11">
    <location>
        <begin position="47"/>
        <end position="68"/>
    </location>
</feature>
<dbReference type="Gene3D" id="3.30.40.10">
    <property type="entry name" value="Zinc/RING finger domain, C3HC4 (zinc finger)"/>
    <property type="match status" value="1"/>
</dbReference>
<comment type="pathway">
    <text evidence="4">Protein modification; protein ubiquitination.</text>
</comment>
<comment type="catalytic activity">
    <reaction evidence="1">
        <text>S-ubiquitinyl-[E2 ubiquitin-conjugating enzyme]-L-cysteine + [acceptor protein]-L-lysine = [E2 ubiquitin-conjugating enzyme]-L-cysteine + N(6)-ubiquitinyl-[acceptor protein]-L-lysine.</text>
        <dbReference type="EC" id="2.3.2.27"/>
    </reaction>
</comment>
<evidence type="ECO:0000256" key="7">
    <source>
        <dbReference type="ARBA" id="ARBA00022490"/>
    </source>
</evidence>
<evidence type="ECO:0000256" key="6">
    <source>
        <dbReference type="ARBA" id="ARBA00012483"/>
    </source>
</evidence>
<dbReference type="GO" id="GO:0006511">
    <property type="term" value="P:ubiquitin-dependent protein catabolic process"/>
    <property type="evidence" value="ECO:0007669"/>
    <property type="project" value="InterPro"/>
</dbReference>
<dbReference type="InterPro" id="IPR003613">
    <property type="entry name" value="Ubox_domain"/>
</dbReference>
<dbReference type="PANTHER" id="PTHR13931">
    <property type="entry name" value="UBIQUITINATION FACTOR E4"/>
    <property type="match status" value="1"/>
</dbReference>
<dbReference type="InterPro" id="IPR045132">
    <property type="entry name" value="UBE4"/>
</dbReference>
<dbReference type="Pfam" id="PF04564">
    <property type="entry name" value="U-box"/>
    <property type="match status" value="1"/>
</dbReference>
<sequence>MATWISSWMNGEEKENNEGKEQVPVEAPSADEIRRKRLERLAAMEAAAVSAPTPQVENTKPTPAPPVEAKKSIEIVKVSEPPPVKASVEPAVPAEKKKKTLTRKDPLHNALQQILAVTLNQAQASSTMLYVPFDGETINGDNSSEILYMRLLTEDPAYDSTLEYLFGAFQRIRTEASGLSDSDLLVVQSVQEQCVNYSVTFLLEPEMFPSKSTPLEAFDRIIRSPNASTQPYLELLATGLESQGGNAALGRVAGPVLQKLVSEVFLGSQSLLAVESWASGIQTIASMVRIKGFATVFTNIPGFLLTPPLNGRRLQDATALGILLRYSSDSPDPAIKDMFSNITKRSRIDVNKSIDSLRTKMSLLHDLVTDIFRSLLKAGPHSKERVLQWLEQALVVNIEGAKENPNPALISTAGMLINLNVVLLRLCGPFLPPSTKHSLIDPTYLTVRPNTLFPEDTTKLVPSTNQPLANSKSLTDFNFITQCFYLTVRATHLGPVSTIGKYMRLMRQLSYMQNHMNDQSDPRLRMQFEALATAKMITDAKLLQPEFLHELVRIALLSANVVCRICISRDGKSSVKDFQLPIAAPSEELLVPHVPEHIVEDIVSIFLFVARFSPDELKTFAFDDLLSMILIFLTSPQLIRSPHLRAKMSECLFEICLPPHESEDRPTAGIQSAVNALVQSKLAQQHLAPCLLTLYGDVEQTGFYEKLEHRYNIACLLKYLWKCPDHKPAFLLISKDQNAFVKFANGLMNHINSLLTDALTNLPEIKILQEEIQSPHWLNLEESLREQKQSLLSEKERTVTSSLQLANETIHMMSYLTSEIQAPFLTPELEDRLVGMLNSVLVKLAGPRGLELKVTNPEVYKFRPKVMLREIVDTILHFSEYERFQVAVASNGLYDPLVYRKCTNILQRTHLIDESGILAFDVFAQKVEALHSSTTQDESMLGDIPDEFMDPLLWQLMKDPVTLPSGYTVDRSTIAQHLLNDPSDPFTRAPLSIDQVIPNVSLKAQIEDWLSKAK</sequence>
<evidence type="ECO:0000256" key="5">
    <source>
        <dbReference type="ARBA" id="ARBA00007434"/>
    </source>
</evidence>
<evidence type="ECO:0000256" key="3">
    <source>
        <dbReference type="ARBA" id="ARBA00004496"/>
    </source>
</evidence>
<keyword evidence="8" id="KW-0808">Transferase</keyword>
<dbReference type="GO" id="GO:0034450">
    <property type="term" value="F:ubiquitin-ubiquitin ligase activity"/>
    <property type="evidence" value="ECO:0007669"/>
    <property type="project" value="InterPro"/>
</dbReference>
<organism evidence="13 14">
    <name type="scientific">Aphanomyces euteiches</name>
    <dbReference type="NCBI Taxonomy" id="100861"/>
    <lineage>
        <taxon>Eukaryota</taxon>
        <taxon>Sar</taxon>
        <taxon>Stramenopiles</taxon>
        <taxon>Oomycota</taxon>
        <taxon>Saprolegniomycetes</taxon>
        <taxon>Saprolegniales</taxon>
        <taxon>Verrucalvaceae</taxon>
        <taxon>Aphanomyces</taxon>
    </lineage>
</organism>
<dbReference type="SUPFAM" id="SSF57850">
    <property type="entry name" value="RING/U-box"/>
    <property type="match status" value="1"/>
</dbReference>
<dbReference type="SMART" id="SM00504">
    <property type="entry name" value="Ubox"/>
    <property type="match status" value="1"/>
</dbReference>
<dbReference type="GO" id="GO:0005634">
    <property type="term" value="C:nucleus"/>
    <property type="evidence" value="ECO:0007669"/>
    <property type="project" value="UniProtKB-SubCell"/>
</dbReference>
<evidence type="ECO:0000256" key="2">
    <source>
        <dbReference type="ARBA" id="ARBA00004123"/>
    </source>
</evidence>
<dbReference type="FunFam" id="3.30.40.10:FF:000055">
    <property type="entry name" value="Ubiquitin conjugation factor e4 a"/>
    <property type="match status" value="1"/>
</dbReference>
<dbReference type="GO" id="GO:0036503">
    <property type="term" value="P:ERAD pathway"/>
    <property type="evidence" value="ECO:0007669"/>
    <property type="project" value="InterPro"/>
</dbReference>
<dbReference type="UniPathway" id="UPA00143"/>
<name>A0A6G0XF06_9STRA</name>
<keyword evidence="10" id="KW-0539">Nucleus</keyword>
<evidence type="ECO:0000256" key="4">
    <source>
        <dbReference type="ARBA" id="ARBA00004906"/>
    </source>
</evidence>
<dbReference type="AlphaFoldDB" id="A0A6G0XF06"/>